<accession>A0A521C041</accession>
<gene>
    <name evidence="7" type="ORF">SAMN06265221_103293</name>
</gene>
<name>A0A521C041_9RHOB</name>
<dbReference type="SUPFAM" id="SSF52833">
    <property type="entry name" value="Thioredoxin-like"/>
    <property type="match status" value="1"/>
</dbReference>
<dbReference type="GO" id="GO:0016853">
    <property type="term" value="F:isomerase activity"/>
    <property type="evidence" value="ECO:0007669"/>
    <property type="project" value="UniProtKB-KW"/>
</dbReference>
<dbReference type="InterPro" id="IPR041205">
    <property type="entry name" value="ScsC_N"/>
</dbReference>
<dbReference type="GO" id="GO:0016491">
    <property type="term" value="F:oxidoreductase activity"/>
    <property type="evidence" value="ECO:0007669"/>
    <property type="project" value="UniProtKB-KW"/>
</dbReference>
<dbReference type="PANTHER" id="PTHR13887:SF14">
    <property type="entry name" value="DISULFIDE BOND FORMATION PROTEIN D"/>
    <property type="match status" value="1"/>
</dbReference>
<reference evidence="7 8" key="1">
    <citation type="submission" date="2017-05" db="EMBL/GenBank/DDBJ databases">
        <authorList>
            <person name="Varghese N."/>
            <person name="Submissions S."/>
        </authorList>
    </citation>
    <scope>NUCLEOTIDE SEQUENCE [LARGE SCALE GENOMIC DNA]</scope>
    <source>
        <strain evidence="7 8">DSM 100094</strain>
    </source>
</reference>
<evidence type="ECO:0000259" key="6">
    <source>
        <dbReference type="PROSITE" id="PS51352"/>
    </source>
</evidence>
<keyword evidence="7" id="KW-0413">Isomerase</keyword>
<keyword evidence="2" id="KW-0560">Oxidoreductase</keyword>
<dbReference type="Pfam" id="PF01323">
    <property type="entry name" value="DSBA"/>
    <property type="match status" value="1"/>
</dbReference>
<dbReference type="Proteomes" id="UP000319014">
    <property type="component" value="Unassembled WGS sequence"/>
</dbReference>
<keyword evidence="8" id="KW-1185">Reference proteome</keyword>
<feature type="domain" description="Thioredoxin" evidence="6">
    <location>
        <begin position="9"/>
        <end position="245"/>
    </location>
</feature>
<sequence length="249" mass="27014">MKAILTAALLTATALPAMAFDPAAMNDTEKAAFGAAVRDYLMANPEVLVEAINAMEERRMADESKNDKLLVEQNRDAIFDDGHSWVGGNPDGDITLVEFVDYRCGYCKKVNPELEELVQKDGNIRFIIKEFPILTAESEMAARFAVSLQQVAGPDAYKKAHDALMASRGPVNLESLTKLAEEVGADPKAVIDRMNGEEVMAVLRANKQLAQGMNIQGTPTFIIEGEMLRGIPQSGMAAAVEQIRAAKEG</sequence>
<feature type="chain" id="PRO_5021904355" evidence="5">
    <location>
        <begin position="20"/>
        <end position="249"/>
    </location>
</feature>
<dbReference type="InterPro" id="IPR036249">
    <property type="entry name" value="Thioredoxin-like_sf"/>
</dbReference>
<dbReference type="PANTHER" id="PTHR13887">
    <property type="entry name" value="GLUTATHIONE S-TRANSFERASE KAPPA"/>
    <property type="match status" value="1"/>
</dbReference>
<evidence type="ECO:0000256" key="1">
    <source>
        <dbReference type="ARBA" id="ARBA00022729"/>
    </source>
</evidence>
<evidence type="ECO:0000256" key="5">
    <source>
        <dbReference type="SAM" id="SignalP"/>
    </source>
</evidence>
<organism evidence="7 8">
    <name type="scientific">Paracoccus laeviglucosivorans</name>
    <dbReference type="NCBI Taxonomy" id="1197861"/>
    <lineage>
        <taxon>Bacteria</taxon>
        <taxon>Pseudomonadati</taxon>
        <taxon>Pseudomonadota</taxon>
        <taxon>Alphaproteobacteria</taxon>
        <taxon>Rhodobacterales</taxon>
        <taxon>Paracoccaceae</taxon>
        <taxon>Paracoccus</taxon>
    </lineage>
</organism>
<evidence type="ECO:0000256" key="2">
    <source>
        <dbReference type="ARBA" id="ARBA00023002"/>
    </source>
</evidence>
<dbReference type="Gene3D" id="3.40.30.10">
    <property type="entry name" value="Glutaredoxin"/>
    <property type="match status" value="1"/>
</dbReference>
<dbReference type="AlphaFoldDB" id="A0A521C041"/>
<proteinExistence type="predicted"/>
<feature type="signal peptide" evidence="5">
    <location>
        <begin position="1"/>
        <end position="19"/>
    </location>
</feature>
<evidence type="ECO:0000256" key="3">
    <source>
        <dbReference type="ARBA" id="ARBA00023157"/>
    </source>
</evidence>
<dbReference type="InterPro" id="IPR001853">
    <property type="entry name" value="DSBA-like_thioredoxin_dom"/>
</dbReference>
<keyword evidence="1 5" id="KW-0732">Signal</keyword>
<evidence type="ECO:0000313" key="7">
    <source>
        <dbReference type="EMBL" id="SMO52836.1"/>
    </source>
</evidence>
<keyword evidence="4" id="KW-0676">Redox-active center</keyword>
<dbReference type="OrthoDB" id="9780147at2"/>
<dbReference type="InterPro" id="IPR013766">
    <property type="entry name" value="Thioredoxin_domain"/>
</dbReference>
<dbReference type="RefSeq" id="WP_142662143.1">
    <property type="nucleotide sequence ID" value="NZ_FXTK01000003.1"/>
</dbReference>
<dbReference type="CDD" id="cd03023">
    <property type="entry name" value="DsbA_Com1_like"/>
    <property type="match status" value="1"/>
</dbReference>
<evidence type="ECO:0000256" key="4">
    <source>
        <dbReference type="ARBA" id="ARBA00023284"/>
    </source>
</evidence>
<dbReference type="EMBL" id="FXTK01000003">
    <property type="protein sequence ID" value="SMO52836.1"/>
    <property type="molecule type" value="Genomic_DNA"/>
</dbReference>
<protein>
    <submittedName>
        <fullName evidence="7">Protein-disulfide isomerase</fullName>
    </submittedName>
</protein>
<dbReference type="PROSITE" id="PS51352">
    <property type="entry name" value="THIOREDOXIN_2"/>
    <property type="match status" value="1"/>
</dbReference>
<evidence type="ECO:0000313" key="8">
    <source>
        <dbReference type="Proteomes" id="UP000319014"/>
    </source>
</evidence>
<dbReference type="Pfam" id="PF18312">
    <property type="entry name" value="ScsC_N"/>
    <property type="match status" value="1"/>
</dbReference>
<keyword evidence="3" id="KW-1015">Disulfide bond</keyword>